<keyword evidence="6" id="KW-1133">Transmembrane helix</keyword>
<protein>
    <submittedName>
        <fullName evidence="8">Metallophosphoesterase 1-like isoform X3</fullName>
    </submittedName>
</protein>
<evidence type="ECO:0000256" key="6">
    <source>
        <dbReference type="SAM" id="Phobius"/>
    </source>
</evidence>
<keyword evidence="5" id="KW-0464">Manganese</keyword>
<reference evidence="8" key="1">
    <citation type="submission" date="2025-08" db="UniProtKB">
        <authorList>
            <consortium name="RefSeq"/>
        </authorList>
    </citation>
    <scope>IDENTIFICATION</scope>
    <source>
        <tissue evidence="8">Blood</tissue>
    </source>
</reference>
<keyword evidence="2" id="KW-0479">Metal-binding</keyword>
<accession>A0A2Y9IVB0</accession>
<keyword evidence="3" id="KW-0378">Hydrolase</keyword>
<keyword evidence="6" id="KW-0812">Transmembrane</keyword>
<feature type="transmembrane region" description="Helical" evidence="6">
    <location>
        <begin position="144"/>
        <end position="163"/>
    </location>
</feature>
<dbReference type="GO" id="GO:0016787">
    <property type="term" value="F:hydrolase activity"/>
    <property type="evidence" value="ECO:0007669"/>
    <property type="project" value="UniProtKB-KW"/>
</dbReference>
<comment type="cofactor">
    <cofactor evidence="1">
        <name>Mn(2+)</name>
        <dbReference type="ChEBI" id="CHEBI:29035"/>
    </cofactor>
</comment>
<dbReference type="GeneID" id="111142442"/>
<dbReference type="GO" id="GO:0006506">
    <property type="term" value="P:GPI anchor biosynthetic process"/>
    <property type="evidence" value="ECO:0007669"/>
    <property type="project" value="InterPro"/>
</dbReference>
<keyword evidence="7" id="KW-1185">Reference proteome</keyword>
<evidence type="ECO:0000256" key="1">
    <source>
        <dbReference type="ARBA" id="ARBA00001936"/>
    </source>
</evidence>
<dbReference type="PANTHER" id="PTHR13315">
    <property type="entry name" value="METALLO PHOSPHOESTERASE RELATED"/>
    <property type="match status" value="1"/>
</dbReference>
<proteinExistence type="predicted"/>
<evidence type="ECO:0000256" key="4">
    <source>
        <dbReference type="ARBA" id="ARBA00023136"/>
    </source>
</evidence>
<organism evidence="7 8">
    <name type="scientific">Enhydra lutris kenyoni</name>
    <name type="common">northern sea otter</name>
    <dbReference type="NCBI Taxonomy" id="391180"/>
    <lineage>
        <taxon>Eukaryota</taxon>
        <taxon>Metazoa</taxon>
        <taxon>Chordata</taxon>
        <taxon>Craniata</taxon>
        <taxon>Vertebrata</taxon>
        <taxon>Euteleostomi</taxon>
        <taxon>Mammalia</taxon>
        <taxon>Eutheria</taxon>
        <taxon>Laurasiatheria</taxon>
        <taxon>Carnivora</taxon>
        <taxon>Caniformia</taxon>
        <taxon>Musteloidea</taxon>
        <taxon>Mustelidae</taxon>
        <taxon>Lutrinae</taxon>
        <taxon>Enhydra</taxon>
    </lineage>
</organism>
<evidence type="ECO:0000313" key="7">
    <source>
        <dbReference type="Proteomes" id="UP000248482"/>
    </source>
</evidence>
<dbReference type="GO" id="GO:0016020">
    <property type="term" value="C:membrane"/>
    <property type="evidence" value="ECO:0007669"/>
    <property type="project" value="GOC"/>
</dbReference>
<dbReference type="RefSeq" id="XP_022351289.1">
    <property type="nucleotide sequence ID" value="XM_022495581.1"/>
</dbReference>
<evidence type="ECO:0000256" key="5">
    <source>
        <dbReference type="ARBA" id="ARBA00023211"/>
    </source>
</evidence>
<evidence type="ECO:0000313" key="8">
    <source>
        <dbReference type="RefSeq" id="XP_022351289.1"/>
    </source>
</evidence>
<dbReference type="Proteomes" id="UP000248482">
    <property type="component" value="Unplaced"/>
</dbReference>
<name>A0A2Y9IVB0_ENHLU</name>
<evidence type="ECO:0000256" key="2">
    <source>
        <dbReference type="ARBA" id="ARBA00022723"/>
    </source>
</evidence>
<gene>
    <name evidence="8" type="primary">LOC111142442</name>
</gene>
<keyword evidence="4 6" id="KW-0472">Membrane</keyword>
<dbReference type="InterPro" id="IPR033308">
    <property type="entry name" value="PGAP5/Cdc1/Ted1"/>
</dbReference>
<dbReference type="AlphaFoldDB" id="A0A2Y9IVB0"/>
<sequence length="185" mass="20716">MSTYKIKRFEKVFNPKRLFSWKGMNFVMVNSVALEGDGCHICSKAEAELLEISHQLNCSREQERGSGPCRDVPLLPASAPVLLQHFPLYRRSDANCSGEDAAPLEERGIPFKERYDVLSREASQQGSMTPTEYALAKCYLPHEATVLATYCVAAGLLAVLLLVHSRLLPSPFLLGWNLLRKFKTT</sequence>
<dbReference type="GO" id="GO:0046872">
    <property type="term" value="F:metal ion binding"/>
    <property type="evidence" value="ECO:0007669"/>
    <property type="project" value="UniProtKB-KW"/>
</dbReference>
<evidence type="ECO:0000256" key="3">
    <source>
        <dbReference type="ARBA" id="ARBA00022801"/>
    </source>
</evidence>
<dbReference type="PANTHER" id="PTHR13315:SF0">
    <property type="entry name" value="METALLOPHOSPHOESTERASE 1"/>
    <property type="match status" value="1"/>
</dbReference>